<dbReference type="Pfam" id="PF13470">
    <property type="entry name" value="PIN_3"/>
    <property type="match status" value="1"/>
</dbReference>
<dbReference type="GO" id="GO:0046872">
    <property type="term" value="F:metal ion binding"/>
    <property type="evidence" value="ECO:0007669"/>
    <property type="project" value="UniProtKB-KW"/>
</dbReference>
<evidence type="ECO:0000313" key="6">
    <source>
        <dbReference type="EMBL" id="TFD62021.1"/>
    </source>
</evidence>
<dbReference type="GO" id="GO:0004518">
    <property type="term" value="F:nuclease activity"/>
    <property type="evidence" value="ECO:0007669"/>
    <property type="project" value="UniProtKB-KW"/>
</dbReference>
<dbReference type="AlphaFoldDB" id="A0A4R9AH52"/>
<proteinExistence type="predicted"/>
<dbReference type="InterPro" id="IPR002716">
    <property type="entry name" value="PIN_dom"/>
</dbReference>
<accession>A0A4R9AH52</accession>
<keyword evidence="4" id="KW-0460">Magnesium</keyword>
<dbReference type="OrthoDB" id="211933at2"/>
<organism evidence="6 7">
    <name type="scientific">Cryobacterium suzukii</name>
    <dbReference type="NCBI Taxonomy" id="1259198"/>
    <lineage>
        <taxon>Bacteria</taxon>
        <taxon>Bacillati</taxon>
        <taxon>Actinomycetota</taxon>
        <taxon>Actinomycetes</taxon>
        <taxon>Micrococcales</taxon>
        <taxon>Microbacteriaceae</taxon>
        <taxon>Cryobacterium</taxon>
    </lineage>
</organism>
<dbReference type="EMBL" id="SOHJ01000003">
    <property type="protein sequence ID" value="TFD62021.1"/>
    <property type="molecule type" value="Genomic_DNA"/>
</dbReference>
<evidence type="ECO:0000259" key="5">
    <source>
        <dbReference type="Pfam" id="PF13470"/>
    </source>
</evidence>
<keyword evidence="7" id="KW-1185">Reference proteome</keyword>
<evidence type="ECO:0000256" key="3">
    <source>
        <dbReference type="ARBA" id="ARBA00022801"/>
    </source>
</evidence>
<dbReference type="Proteomes" id="UP000298170">
    <property type="component" value="Unassembled WGS sequence"/>
</dbReference>
<gene>
    <name evidence="6" type="ORF">E3T39_03120</name>
</gene>
<evidence type="ECO:0000313" key="7">
    <source>
        <dbReference type="Proteomes" id="UP000298170"/>
    </source>
</evidence>
<reference evidence="6 7" key="1">
    <citation type="submission" date="2019-03" db="EMBL/GenBank/DDBJ databases">
        <title>Genomics of glacier-inhabiting Cryobacterium strains.</title>
        <authorList>
            <person name="Liu Q."/>
            <person name="Xin Y.-H."/>
        </authorList>
    </citation>
    <scope>NUCLEOTIDE SEQUENCE [LARGE SCALE GENOMIC DNA]</scope>
    <source>
        <strain evidence="6 7">Sr39</strain>
    </source>
</reference>
<protein>
    <submittedName>
        <fullName evidence="6">PIN domain-containing protein</fullName>
    </submittedName>
</protein>
<keyword evidence="3" id="KW-0378">Hydrolase</keyword>
<sequence>MHHVFVDSNVLGSRTLYDWLFLLRSQSKMFSLSATPDVLDETHRVWRRKHPSAGGELRRNREKVFRENFDEILEDWTGGEASNLRDKDDQHVHNAAVYSQADILLTMNSKDFGEPDLLPYDLYTPDEFFCLVESSHLFVVREVTRTQNTYWQSRRAKGDSVTSLAEALEKAGCPKFAAIVAEHLRVLSGPI</sequence>
<dbReference type="GO" id="GO:0016787">
    <property type="term" value="F:hydrolase activity"/>
    <property type="evidence" value="ECO:0007669"/>
    <property type="project" value="UniProtKB-KW"/>
</dbReference>
<comment type="caution">
    <text evidence="6">The sequence shown here is derived from an EMBL/GenBank/DDBJ whole genome shotgun (WGS) entry which is preliminary data.</text>
</comment>
<evidence type="ECO:0000256" key="4">
    <source>
        <dbReference type="ARBA" id="ARBA00022842"/>
    </source>
</evidence>
<dbReference type="RefSeq" id="WP_134513303.1">
    <property type="nucleotide sequence ID" value="NZ_SOHJ01000003.1"/>
</dbReference>
<evidence type="ECO:0000256" key="1">
    <source>
        <dbReference type="ARBA" id="ARBA00022722"/>
    </source>
</evidence>
<evidence type="ECO:0000256" key="2">
    <source>
        <dbReference type="ARBA" id="ARBA00022723"/>
    </source>
</evidence>
<keyword evidence="1" id="KW-0540">Nuclease</keyword>
<keyword evidence="2" id="KW-0479">Metal-binding</keyword>
<feature type="domain" description="PIN" evidence="5">
    <location>
        <begin position="26"/>
        <end position="109"/>
    </location>
</feature>
<name>A0A4R9AH52_9MICO</name>